<dbReference type="Gene3D" id="1.10.10.10">
    <property type="entry name" value="Winged helix-like DNA-binding domain superfamily/Winged helix DNA-binding domain"/>
    <property type="match status" value="1"/>
</dbReference>
<dbReference type="GO" id="GO:0003700">
    <property type="term" value="F:DNA-binding transcription factor activity"/>
    <property type="evidence" value="ECO:0007669"/>
    <property type="project" value="InterPro"/>
</dbReference>
<dbReference type="Proteomes" id="UP000188879">
    <property type="component" value="Unassembled WGS sequence"/>
</dbReference>
<comment type="caution">
    <text evidence="5">The sequence shown here is derived from an EMBL/GenBank/DDBJ whole genome shotgun (WGS) entry which is preliminary data.</text>
</comment>
<dbReference type="CDD" id="cd07377">
    <property type="entry name" value="WHTH_GntR"/>
    <property type="match status" value="1"/>
</dbReference>
<dbReference type="Gene3D" id="1.20.120.530">
    <property type="entry name" value="GntR ligand-binding domain-like"/>
    <property type="match status" value="1"/>
</dbReference>
<dbReference type="InterPro" id="IPR036388">
    <property type="entry name" value="WH-like_DNA-bd_sf"/>
</dbReference>
<evidence type="ECO:0000313" key="5">
    <source>
        <dbReference type="EMBL" id="ONG58928.1"/>
    </source>
</evidence>
<keyword evidence="3" id="KW-0804">Transcription</keyword>
<keyword evidence="2" id="KW-0238">DNA-binding</keyword>
<protein>
    <submittedName>
        <fullName evidence="5">GntR family transcriptional regulator</fullName>
    </submittedName>
</protein>
<keyword evidence="1" id="KW-0805">Transcription regulation</keyword>
<keyword evidence="6" id="KW-1185">Reference proteome</keyword>
<name>A0A1V2H7V1_9PROT</name>
<dbReference type="Pfam" id="PF00392">
    <property type="entry name" value="GntR"/>
    <property type="match status" value="1"/>
</dbReference>
<dbReference type="InterPro" id="IPR008920">
    <property type="entry name" value="TF_FadR/GntR_C"/>
</dbReference>
<dbReference type="RefSeq" id="WP_076955554.1">
    <property type="nucleotide sequence ID" value="NZ_MLCO01000008.1"/>
</dbReference>
<dbReference type="InterPro" id="IPR011711">
    <property type="entry name" value="GntR_C"/>
</dbReference>
<dbReference type="AlphaFoldDB" id="A0A1V2H7V1"/>
<organism evidence="5 6">
    <name type="scientific">Teichococcus deserti</name>
    <dbReference type="NCBI Taxonomy" id="1817963"/>
    <lineage>
        <taxon>Bacteria</taxon>
        <taxon>Pseudomonadati</taxon>
        <taxon>Pseudomonadota</taxon>
        <taxon>Alphaproteobacteria</taxon>
        <taxon>Acetobacterales</taxon>
        <taxon>Roseomonadaceae</taxon>
        <taxon>Roseomonas</taxon>
    </lineage>
</organism>
<dbReference type="SUPFAM" id="SSF48008">
    <property type="entry name" value="GntR ligand-binding domain-like"/>
    <property type="match status" value="1"/>
</dbReference>
<dbReference type="GO" id="GO:0003677">
    <property type="term" value="F:DNA binding"/>
    <property type="evidence" value="ECO:0007669"/>
    <property type="project" value="UniProtKB-KW"/>
</dbReference>
<accession>A0A1V2H7V1</accession>
<dbReference type="PRINTS" id="PR00035">
    <property type="entry name" value="HTHGNTR"/>
</dbReference>
<dbReference type="SMART" id="SM00345">
    <property type="entry name" value="HTH_GNTR"/>
    <property type="match status" value="1"/>
</dbReference>
<evidence type="ECO:0000259" key="4">
    <source>
        <dbReference type="PROSITE" id="PS50949"/>
    </source>
</evidence>
<dbReference type="SUPFAM" id="SSF46785">
    <property type="entry name" value="Winged helix' DNA-binding domain"/>
    <property type="match status" value="1"/>
</dbReference>
<proteinExistence type="predicted"/>
<evidence type="ECO:0000313" key="6">
    <source>
        <dbReference type="Proteomes" id="UP000188879"/>
    </source>
</evidence>
<feature type="domain" description="HTH gntR-type" evidence="4">
    <location>
        <begin position="9"/>
        <end position="76"/>
    </location>
</feature>
<evidence type="ECO:0000256" key="3">
    <source>
        <dbReference type="ARBA" id="ARBA00023163"/>
    </source>
</evidence>
<evidence type="ECO:0000256" key="2">
    <source>
        <dbReference type="ARBA" id="ARBA00023125"/>
    </source>
</evidence>
<dbReference type="EMBL" id="MLCO01000008">
    <property type="protein sequence ID" value="ONG58928.1"/>
    <property type="molecule type" value="Genomic_DNA"/>
</dbReference>
<evidence type="ECO:0000256" key="1">
    <source>
        <dbReference type="ARBA" id="ARBA00023015"/>
    </source>
</evidence>
<dbReference type="PANTHER" id="PTHR43537:SF50">
    <property type="entry name" value="TRANSCRIPTIONAL REGULATORY PROTEIN"/>
    <property type="match status" value="1"/>
</dbReference>
<dbReference type="Pfam" id="PF07729">
    <property type="entry name" value="FCD"/>
    <property type="match status" value="1"/>
</dbReference>
<dbReference type="InterPro" id="IPR036390">
    <property type="entry name" value="WH_DNA-bd_sf"/>
</dbReference>
<dbReference type="PANTHER" id="PTHR43537">
    <property type="entry name" value="TRANSCRIPTIONAL REGULATOR, GNTR FAMILY"/>
    <property type="match status" value="1"/>
</dbReference>
<sequence>MPDQTKRAPSLGARLADRIRGAIISADVDLGEALSEDALAAAFGVSRTPVREALRLLQTQGLVSVVPKSGTFVFSPSEADIVELCEYRSLLEVKAACLAFERARAETHAALAAALEEMQAAAAADDMKRYGRADMGFHLAFFAQCGNRYLTQAYDMCLGRVSALRTHLAVLSQGEPARSLGDHARMVTLFGGTAAEDLAEILDRHIRRTRENYIEALQGRLRAAAAADPRARLRRKLGVG</sequence>
<dbReference type="SMART" id="SM00895">
    <property type="entry name" value="FCD"/>
    <property type="match status" value="1"/>
</dbReference>
<gene>
    <name evidence="5" type="ORF">BKE38_01210</name>
</gene>
<reference evidence="5 6" key="1">
    <citation type="submission" date="2016-10" db="EMBL/GenBank/DDBJ databases">
        <title>Draft Genome sequence of Roseomonas sp. strain M3.</title>
        <authorList>
            <person name="Subhash Y."/>
            <person name="Lee S."/>
        </authorList>
    </citation>
    <scope>NUCLEOTIDE SEQUENCE [LARGE SCALE GENOMIC DNA]</scope>
    <source>
        <strain evidence="5 6">M3</strain>
    </source>
</reference>
<dbReference type="InterPro" id="IPR000524">
    <property type="entry name" value="Tscrpt_reg_HTH_GntR"/>
</dbReference>
<dbReference type="PROSITE" id="PS50949">
    <property type="entry name" value="HTH_GNTR"/>
    <property type="match status" value="1"/>
</dbReference>